<dbReference type="GO" id="GO:0016747">
    <property type="term" value="F:acyltransferase activity, transferring groups other than amino-acyl groups"/>
    <property type="evidence" value="ECO:0007669"/>
    <property type="project" value="InterPro"/>
</dbReference>
<organism evidence="2">
    <name type="scientific">OCS116 cluster bacterium</name>
    <dbReference type="NCBI Taxonomy" id="2030921"/>
    <lineage>
        <taxon>Bacteria</taxon>
        <taxon>Pseudomonadati</taxon>
        <taxon>Pseudomonadota</taxon>
        <taxon>Alphaproteobacteria</taxon>
        <taxon>OCS116 cluster</taxon>
    </lineage>
</organism>
<protein>
    <submittedName>
        <fullName evidence="2">GNAT family N-acetyltransferase</fullName>
    </submittedName>
</protein>
<dbReference type="PROSITE" id="PS51186">
    <property type="entry name" value="GNAT"/>
    <property type="match status" value="1"/>
</dbReference>
<dbReference type="AlphaFoldDB" id="A0A2A4YYM1"/>
<name>A0A2A4YYM1_9PROT</name>
<evidence type="ECO:0000259" key="1">
    <source>
        <dbReference type="PROSITE" id="PS51186"/>
    </source>
</evidence>
<comment type="caution">
    <text evidence="2">The sequence shown here is derived from an EMBL/GenBank/DDBJ whole genome shotgun (WGS) entry which is preliminary data.</text>
</comment>
<dbReference type="CDD" id="cd04301">
    <property type="entry name" value="NAT_SF"/>
    <property type="match status" value="1"/>
</dbReference>
<dbReference type="EMBL" id="NVUS01000014">
    <property type="protein sequence ID" value="PCI99801.1"/>
    <property type="molecule type" value="Genomic_DNA"/>
</dbReference>
<reference key="1">
    <citation type="submission" date="2017-08" db="EMBL/GenBank/DDBJ databases">
        <title>A dynamic microbial community with high functional redundancy inhabits the cold, oxic subseafloor aquifer.</title>
        <authorList>
            <person name="Tully B.J."/>
            <person name="Wheat C.G."/>
            <person name="Glazer B.T."/>
            <person name="Huber J.A."/>
        </authorList>
    </citation>
    <scope>NUCLEOTIDE SEQUENCE [LARGE SCALE GENOMIC DNA]</scope>
</reference>
<keyword evidence="2" id="KW-0808">Transferase</keyword>
<gene>
    <name evidence="2" type="ORF">COB13_11180</name>
</gene>
<dbReference type="Pfam" id="PF00583">
    <property type="entry name" value="Acetyltransf_1"/>
    <property type="match status" value="1"/>
</dbReference>
<feature type="domain" description="N-acetyltransferase" evidence="1">
    <location>
        <begin position="6"/>
        <end position="142"/>
    </location>
</feature>
<sequence length="142" mass="16404">MGYEMIKIAESKDEWVACYSIVHELRAHLSVDEYLAMLDVLHVEGYKLAYLQVDGQVVCCAGFHMQSTLFMGRYMYVDDLVTGAAHRSLHYGAQMMDWLKAYGREHECKNLTLCSGVQRFSAHKFYLNQGFKIASHYFTQEL</sequence>
<evidence type="ECO:0000313" key="2">
    <source>
        <dbReference type="EMBL" id="PCI99801.1"/>
    </source>
</evidence>
<proteinExistence type="predicted"/>
<dbReference type="InterPro" id="IPR016181">
    <property type="entry name" value="Acyl_CoA_acyltransferase"/>
</dbReference>
<dbReference type="SUPFAM" id="SSF55729">
    <property type="entry name" value="Acyl-CoA N-acyltransferases (Nat)"/>
    <property type="match status" value="1"/>
</dbReference>
<dbReference type="Gene3D" id="3.40.630.30">
    <property type="match status" value="1"/>
</dbReference>
<reference evidence="2" key="2">
    <citation type="journal article" date="2018" name="ISME J.">
        <title>A dynamic microbial community with high functional redundancy inhabits the cold, oxic subseafloor aquifer.</title>
        <authorList>
            <person name="Tully B.J."/>
            <person name="Wheat C.G."/>
            <person name="Glazer B.T."/>
            <person name="Huber J.A."/>
        </authorList>
    </citation>
    <scope>NUCLEOTIDE SEQUENCE</scope>
    <source>
        <strain evidence="2">NORP83</strain>
    </source>
</reference>
<dbReference type="InterPro" id="IPR000182">
    <property type="entry name" value="GNAT_dom"/>
</dbReference>
<accession>A0A2A4YYM1</accession>